<comment type="cofactor">
    <cofactor evidence="10">
        <name>Zn(2+)</name>
        <dbReference type="ChEBI" id="CHEBI:29105"/>
    </cofactor>
    <text evidence="10">Binds 1 zinc ion per subunit.</text>
</comment>
<evidence type="ECO:0000313" key="13">
    <source>
        <dbReference type="EMBL" id="NLR89612.1"/>
    </source>
</evidence>
<protein>
    <recommendedName>
        <fullName evidence="10">Small ribosomal subunit biogenesis GTPase RsgA</fullName>
        <ecNumber evidence="10">3.6.1.-</ecNumber>
    </recommendedName>
</protein>
<feature type="binding site" evidence="10">
    <location>
        <position position="294"/>
    </location>
    <ligand>
        <name>Zn(2+)</name>
        <dbReference type="ChEBI" id="CHEBI:29105"/>
    </ligand>
</feature>
<gene>
    <name evidence="10 13" type="primary">rsgA</name>
    <name evidence="13" type="ORF">HGP29_00235</name>
</gene>
<dbReference type="Pfam" id="PF03193">
    <property type="entry name" value="RsgA_GTPase"/>
    <property type="match status" value="1"/>
</dbReference>
<evidence type="ECO:0000256" key="7">
    <source>
        <dbReference type="ARBA" id="ARBA00022833"/>
    </source>
</evidence>
<feature type="binding site" evidence="10">
    <location>
        <begin position="146"/>
        <end position="149"/>
    </location>
    <ligand>
        <name>GTP</name>
        <dbReference type="ChEBI" id="CHEBI:37565"/>
    </ligand>
</feature>
<evidence type="ECO:0000256" key="10">
    <source>
        <dbReference type="HAMAP-Rule" id="MF_01820"/>
    </source>
</evidence>
<dbReference type="InterPro" id="IPR012340">
    <property type="entry name" value="NA-bd_OB-fold"/>
</dbReference>
<dbReference type="SUPFAM" id="SSF52540">
    <property type="entry name" value="P-loop containing nucleoside triphosphate hydrolases"/>
    <property type="match status" value="1"/>
</dbReference>
<keyword evidence="4 10" id="KW-0699">rRNA-binding</keyword>
<dbReference type="Gene3D" id="3.40.50.300">
    <property type="entry name" value="P-loop containing nucleotide triphosphate hydrolases"/>
    <property type="match status" value="1"/>
</dbReference>
<keyword evidence="2 10" id="KW-0690">Ribosome biogenesis</keyword>
<feature type="domain" description="CP-type G" evidence="12">
    <location>
        <begin position="88"/>
        <end position="258"/>
    </location>
</feature>
<dbReference type="HAMAP" id="MF_01820">
    <property type="entry name" value="GTPase_RsgA"/>
    <property type="match status" value="1"/>
</dbReference>
<feature type="binding site" evidence="10">
    <location>
        <begin position="200"/>
        <end position="208"/>
    </location>
    <ligand>
        <name>GTP</name>
        <dbReference type="ChEBI" id="CHEBI:37565"/>
    </ligand>
</feature>
<evidence type="ECO:0000313" key="14">
    <source>
        <dbReference type="Proteomes" id="UP000585050"/>
    </source>
</evidence>
<dbReference type="NCBIfam" id="TIGR00157">
    <property type="entry name" value="ribosome small subunit-dependent GTPase A"/>
    <property type="match status" value="1"/>
</dbReference>
<feature type="domain" description="EngC GTPase" evidence="11">
    <location>
        <begin position="107"/>
        <end position="256"/>
    </location>
</feature>
<dbReference type="GO" id="GO:0019843">
    <property type="term" value="F:rRNA binding"/>
    <property type="evidence" value="ECO:0007669"/>
    <property type="project" value="UniProtKB-KW"/>
</dbReference>
<accession>A0A7X8XTP0</accession>
<evidence type="ECO:0000256" key="3">
    <source>
        <dbReference type="ARBA" id="ARBA00022723"/>
    </source>
</evidence>
<dbReference type="Proteomes" id="UP000585050">
    <property type="component" value="Unassembled WGS sequence"/>
</dbReference>
<dbReference type="GO" id="GO:0005525">
    <property type="term" value="F:GTP binding"/>
    <property type="evidence" value="ECO:0007669"/>
    <property type="project" value="UniProtKB-UniRule"/>
</dbReference>
<keyword evidence="6 10" id="KW-0378">Hydrolase</keyword>
<reference evidence="13 14" key="1">
    <citation type="submission" date="2020-04" db="EMBL/GenBank/DDBJ databases">
        <title>Flammeovirga sp. SR4, a novel species isolated from seawater.</title>
        <authorList>
            <person name="Wang X."/>
        </authorList>
    </citation>
    <scope>NUCLEOTIDE SEQUENCE [LARGE SCALE GENOMIC DNA]</scope>
    <source>
        <strain evidence="13 14">SR4</strain>
    </source>
</reference>
<evidence type="ECO:0000256" key="8">
    <source>
        <dbReference type="ARBA" id="ARBA00022884"/>
    </source>
</evidence>
<keyword evidence="3 10" id="KW-0479">Metal-binding</keyword>
<keyword evidence="14" id="KW-1185">Reference proteome</keyword>
<evidence type="ECO:0000259" key="12">
    <source>
        <dbReference type="PROSITE" id="PS51721"/>
    </source>
</evidence>
<name>A0A7X8XTP0_9BACT</name>
<dbReference type="GO" id="GO:0003924">
    <property type="term" value="F:GTPase activity"/>
    <property type="evidence" value="ECO:0007669"/>
    <property type="project" value="UniProtKB-UniRule"/>
</dbReference>
<dbReference type="AlphaFoldDB" id="A0A7X8XTP0"/>
<proteinExistence type="inferred from homology"/>
<feature type="binding site" evidence="10">
    <location>
        <position position="281"/>
    </location>
    <ligand>
        <name>Zn(2+)</name>
        <dbReference type="ChEBI" id="CHEBI:29105"/>
    </ligand>
</feature>
<dbReference type="Gene3D" id="2.40.50.140">
    <property type="entry name" value="Nucleic acid-binding proteins"/>
    <property type="match status" value="1"/>
</dbReference>
<evidence type="ECO:0000256" key="1">
    <source>
        <dbReference type="ARBA" id="ARBA00022490"/>
    </source>
</evidence>
<dbReference type="PROSITE" id="PS50936">
    <property type="entry name" value="ENGC_GTPASE"/>
    <property type="match status" value="1"/>
</dbReference>
<evidence type="ECO:0000259" key="11">
    <source>
        <dbReference type="PROSITE" id="PS50936"/>
    </source>
</evidence>
<dbReference type="GO" id="GO:0005737">
    <property type="term" value="C:cytoplasm"/>
    <property type="evidence" value="ECO:0007669"/>
    <property type="project" value="UniProtKB-SubCell"/>
</dbReference>
<comment type="function">
    <text evidence="10">One of several proteins that assist in the late maturation steps of the functional core of the 30S ribosomal subunit. Helps release RbfA from mature subunits. May play a role in the assembly of ribosomal proteins into the subunit. Circularly permuted GTPase that catalyzes slow GTP hydrolysis, GTPase activity is stimulated by the 30S ribosomal subunit.</text>
</comment>
<dbReference type="Gene3D" id="1.10.40.50">
    <property type="entry name" value="Probable gtpase engc, domain 3"/>
    <property type="match status" value="1"/>
</dbReference>
<evidence type="ECO:0000256" key="2">
    <source>
        <dbReference type="ARBA" id="ARBA00022517"/>
    </source>
</evidence>
<keyword evidence="5 10" id="KW-0547">Nucleotide-binding</keyword>
<dbReference type="EMBL" id="JABAIL010000001">
    <property type="protein sequence ID" value="NLR89612.1"/>
    <property type="molecule type" value="Genomic_DNA"/>
</dbReference>
<keyword evidence="9 10" id="KW-0342">GTP-binding</keyword>
<dbReference type="EC" id="3.6.1.-" evidence="10"/>
<evidence type="ECO:0000256" key="6">
    <source>
        <dbReference type="ARBA" id="ARBA00022801"/>
    </source>
</evidence>
<evidence type="ECO:0000256" key="4">
    <source>
        <dbReference type="ARBA" id="ARBA00022730"/>
    </source>
</evidence>
<evidence type="ECO:0000256" key="5">
    <source>
        <dbReference type="ARBA" id="ARBA00022741"/>
    </source>
</evidence>
<dbReference type="PANTHER" id="PTHR32120:SF10">
    <property type="entry name" value="SMALL RIBOSOMAL SUBUNIT BIOGENESIS GTPASE RSGA"/>
    <property type="match status" value="1"/>
</dbReference>
<comment type="similarity">
    <text evidence="10">Belongs to the TRAFAC class YlqF/YawG GTPase family. RsgA subfamily.</text>
</comment>
<keyword evidence="8 10" id="KW-0694">RNA-binding</keyword>
<dbReference type="PANTHER" id="PTHR32120">
    <property type="entry name" value="SMALL RIBOSOMAL SUBUNIT BIOGENESIS GTPASE RSGA"/>
    <property type="match status" value="1"/>
</dbReference>
<dbReference type="GO" id="GO:0046872">
    <property type="term" value="F:metal ion binding"/>
    <property type="evidence" value="ECO:0007669"/>
    <property type="project" value="UniProtKB-KW"/>
</dbReference>
<dbReference type="GO" id="GO:0042274">
    <property type="term" value="P:ribosomal small subunit biogenesis"/>
    <property type="evidence" value="ECO:0007669"/>
    <property type="project" value="UniProtKB-UniRule"/>
</dbReference>
<sequence length="350" mass="39644">MTNASLGYNSNIQNNLGPLFQGEIARVVSEHKERYIVRNESGVYEAEITGQLRFTAEERSDYPIVGDWVSITEYDEGKALIHQVVYRDQVLKRQAVGKSGEAQYIASNIDVAFIVEGVNRDFNINRLERYMTLCYDANIQPVFILNKVDLVSDLELEEIKLEVENRLIGVEMLCTSVDQQIGIEQLTALIQEGKTYCFLGSSGVGKSSLINILLKDEMMTTGRIGERNDRGKHTTTYRSLFLMPSGGILIDNPGVREVGMVDSQHGLEHTFPLIQEKASQCRFSDCTHEHEKGCAVIEAVNSGEIPEDAYHNYMKLQKEQEHYESSELEKRRKGKALARMVKDAKRIKNR</sequence>
<comment type="subunit">
    <text evidence="10">Monomer. Associates with 30S ribosomal subunit, binds 16S rRNA.</text>
</comment>
<dbReference type="SUPFAM" id="SSF50249">
    <property type="entry name" value="Nucleic acid-binding proteins"/>
    <property type="match status" value="1"/>
</dbReference>
<keyword evidence="7 10" id="KW-0862">Zinc</keyword>
<comment type="subcellular location">
    <subcellularLocation>
        <location evidence="10">Cytoplasm</location>
    </subcellularLocation>
</comment>
<feature type="binding site" evidence="10">
    <location>
        <position position="286"/>
    </location>
    <ligand>
        <name>Zn(2+)</name>
        <dbReference type="ChEBI" id="CHEBI:29105"/>
    </ligand>
</feature>
<dbReference type="InterPro" id="IPR004881">
    <property type="entry name" value="Ribosome_biogen_GTPase_RsgA"/>
</dbReference>
<feature type="binding site" evidence="10">
    <location>
        <position position="288"/>
    </location>
    <ligand>
        <name>Zn(2+)</name>
        <dbReference type="ChEBI" id="CHEBI:29105"/>
    </ligand>
</feature>
<dbReference type="InterPro" id="IPR010914">
    <property type="entry name" value="RsgA_GTPase_dom"/>
</dbReference>
<dbReference type="PROSITE" id="PS51721">
    <property type="entry name" value="G_CP"/>
    <property type="match status" value="1"/>
</dbReference>
<organism evidence="13 14">
    <name type="scientific">Flammeovirga agarivorans</name>
    <dbReference type="NCBI Taxonomy" id="2726742"/>
    <lineage>
        <taxon>Bacteria</taxon>
        <taxon>Pseudomonadati</taxon>
        <taxon>Bacteroidota</taxon>
        <taxon>Cytophagia</taxon>
        <taxon>Cytophagales</taxon>
        <taxon>Flammeovirgaceae</taxon>
        <taxon>Flammeovirga</taxon>
    </lineage>
</organism>
<dbReference type="InterPro" id="IPR027417">
    <property type="entry name" value="P-loop_NTPase"/>
</dbReference>
<evidence type="ECO:0000256" key="9">
    <source>
        <dbReference type="ARBA" id="ARBA00023134"/>
    </source>
</evidence>
<dbReference type="CDD" id="cd01854">
    <property type="entry name" value="YjeQ_EngC"/>
    <property type="match status" value="1"/>
</dbReference>
<comment type="caution">
    <text evidence="13">The sequence shown here is derived from an EMBL/GenBank/DDBJ whole genome shotgun (WGS) entry which is preliminary data.</text>
</comment>
<dbReference type="InterPro" id="IPR030378">
    <property type="entry name" value="G_CP_dom"/>
</dbReference>
<keyword evidence="1 10" id="KW-0963">Cytoplasm</keyword>